<dbReference type="EMBL" id="VTPC01006523">
    <property type="protein sequence ID" value="KAF2894865.1"/>
    <property type="molecule type" value="Genomic_DNA"/>
</dbReference>
<dbReference type="PANTHER" id="PTHR10773:SF19">
    <property type="match status" value="1"/>
</dbReference>
<dbReference type="OrthoDB" id="6774481at2759"/>
<dbReference type="Proteomes" id="UP000801492">
    <property type="component" value="Unassembled WGS sequence"/>
</dbReference>
<dbReference type="PANTHER" id="PTHR10773">
    <property type="entry name" value="DNA-DIRECTED RNA POLYMERASES I, II, AND III SUBUNIT RPABC2"/>
    <property type="match status" value="1"/>
</dbReference>
<protein>
    <submittedName>
        <fullName evidence="2">Uncharacterized protein</fullName>
    </submittedName>
</protein>
<evidence type="ECO:0000313" key="3">
    <source>
        <dbReference type="Proteomes" id="UP000801492"/>
    </source>
</evidence>
<keyword evidence="3" id="KW-1185">Reference proteome</keyword>
<reference evidence="2" key="1">
    <citation type="submission" date="2019-08" db="EMBL/GenBank/DDBJ databases">
        <title>The genome of the North American firefly Photinus pyralis.</title>
        <authorList>
            <consortium name="Photinus pyralis genome working group"/>
            <person name="Fallon T.R."/>
            <person name="Sander Lower S.E."/>
            <person name="Weng J.-K."/>
        </authorList>
    </citation>
    <scope>NUCLEOTIDE SEQUENCE</scope>
    <source>
        <strain evidence="2">TRF0915ILg1</strain>
        <tissue evidence="2">Whole body</tissue>
    </source>
</reference>
<dbReference type="AlphaFoldDB" id="A0A8K0D599"/>
<comment type="caution">
    <text evidence="2">The sequence shown here is derived from an EMBL/GenBank/DDBJ whole genome shotgun (WGS) entry which is preliminary data.</text>
</comment>
<accession>A0A8K0D599</accession>
<feature type="compositionally biased region" description="Polar residues" evidence="1">
    <location>
        <begin position="122"/>
        <end position="139"/>
    </location>
</feature>
<name>A0A8K0D599_IGNLU</name>
<feature type="region of interest" description="Disordered" evidence="1">
    <location>
        <begin position="61"/>
        <end position="139"/>
    </location>
</feature>
<evidence type="ECO:0000313" key="2">
    <source>
        <dbReference type="EMBL" id="KAF2894865.1"/>
    </source>
</evidence>
<proteinExistence type="predicted"/>
<sequence length="338" mass="38448">MLKRRKYIVQLVTEHQKCSAGDGQAKKLPSNLCANDKKQHSFSESAPCTTVTDNSGVIEENAYNDSSNEGPNSTPQPVTDCSVSENELNAYENNSDDDSNWEPSVDDTIHNEEPSGYHDSVEGNSNSTPSVGGDNINENQADTSKEFASCFIKNTLAITDRIIQITIAKIQNGFLSEQRRRKPGKQRKLDPAINESIRKHIKSFLRIESHYLRNQTSRKYIDGRLTIGAMHSLYIEDRNTKNLPSGNVTMYERTFNDEYNIGFFLPKKDQCTFCESFNNADTQQKVLMQVEKDKHEAEKRLKIRNSPNKNYLRLPTPIYKSFCPLHVVKGRIFTIRVN</sequence>
<gene>
    <name evidence="2" type="ORF">ILUMI_11312</name>
</gene>
<evidence type="ECO:0000256" key="1">
    <source>
        <dbReference type="SAM" id="MobiDB-lite"/>
    </source>
</evidence>
<organism evidence="2 3">
    <name type="scientific">Ignelater luminosus</name>
    <name type="common">Cucubano</name>
    <name type="synonym">Pyrophorus luminosus</name>
    <dbReference type="NCBI Taxonomy" id="2038154"/>
    <lineage>
        <taxon>Eukaryota</taxon>
        <taxon>Metazoa</taxon>
        <taxon>Ecdysozoa</taxon>
        <taxon>Arthropoda</taxon>
        <taxon>Hexapoda</taxon>
        <taxon>Insecta</taxon>
        <taxon>Pterygota</taxon>
        <taxon>Neoptera</taxon>
        <taxon>Endopterygota</taxon>
        <taxon>Coleoptera</taxon>
        <taxon>Polyphaga</taxon>
        <taxon>Elateriformia</taxon>
        <taxon>Elateroidea</taxon>
        <taxon>Elateridae</taxon>
        <taxon>Agrypninae</taxon>
        <taxon>Pyrophorini</taxon>
        <taxon>Ignelater</taxon>
    </lineage>
</organism>
<feature type="compositionally biased region" description="Polar residues" evidence="1">
    <location>
        <begin position="63"/>
        <end position="93"/>
    </location>
</feature>
<feature type="compositionally biased region" description="Basic and acidic residues" evidence="1">
    <location>
        <begin position="107"/>
        <end position="121"/>
    </location>
</feature>